<dbReference type="AlphaFoldDB" id="A0A2S5ZUF2"/>
<evidence type="ECO:0000259" key="5">
    <source>
        <dbReference type="Pfam" id="PF01590"/>
    </source>
</evidence>
<dbReference type="Gene3D" id="1.20.5.1930">
    <property type="match status" value="1"/>
</dbReference>
<dbReference type="CDD" id="cd16917">
    <property type="entry name" value="HATPase_UhpB-NarQ-NarX-like"/>
    <property type="match status" value="1"/>
</dbReference>
<feature type="region of interest" description="Disordered" evidence="4">
    <location>
        <begin position="383"/>
        <end position="408"/>
    </location>
</feature>
<evidence type="ECO:0000256" key="3">
    <source>
        <dbReference type="ARBA" id="ARBA00023012"/>
    </source>
</evidence>
<gene>
    <name evidence="8" type="ORF">C5F51_36175</name>
</gene>
<keyword evidence="2" id="KW-0418">Kinase</keyword>
<dbReference type="Gene3D" id="3.30.565.10">
    <property type="entry name" value="Histidine kinase-like ATPase, C-terminal domain"/>
    <property type="match status" value="1"/>
</dbReference>
<keyword evidence="1" id="KW-0808">Transferase</keyword>
<dbReference type="EMBL" id="PSZD01000054">
    <property type="protein sequence ID" value="PPJ18770.1"/>
    <property type="molecule type" value="Genomic_DNA"/>
</dbReference>
<dbReference type="GO" id="GO:0046983">
    <property type="term" value="F:protein dimerization activity"/>
    <property type="evidence" value="ECO:0007669"/>
    <property type="project" value="InterPro"/>
</dbReference>
<proteinExistence type="predicted"/>
<dbReference type="InterPro" id="IPR003018">
    <property type="entry name" value="GAF"/>
</dbReference>
<organism evidence="8 9">
    <name type="scientific">Nocardia nova</name>
    <dbReference type="NCBI Taxonomy" id="37330"/>
    <lineage>
        <taxon>Bacteria</taxon>
        <taxon>Bacillati</taxon>
        <taxon>Actinomycetota</taxon>
        <taxon>Actinomycetes</taxon>
        <taxon>Mycobacteriales</taxon>
        <taxon>Nocardiaceae</taxon>
        <taxon>Nocardia</taxon>
    </lineage>
</organism>
<evidence type="ECO:0000256" key="1">
    <source>
        <dbReference type="ARBA" id="ARBA00022679"/>
    </source>
</evidence>
<feature type="domain" description="GAF" evidence="5">
    <location>
        <begin position="65"/>
        <end position="196"/>
    </location>
</feature>
<evidence type="ECO:0000313" key="9">
    <source>
        <dbReference type="Proteomes" id="UP000238356"/>
    </source>
</evidence>
<dbReference type="Pfam" id="PF02518">
    <property type="entry name" value="HATPase_c"/>
    <property type="match status" value="1"/>
</dbReference>
<evidence type="ECO:0000256" key="4">
    <source>
        <dbReference type="SAM" id="MobiDB-lite"/>
    </source>
</evidence>
<dbReference type="Proteomes" id="UP000238356">
    <property type="component" value="Unassembled WGS sequence"/>
</dbReference>
<evidence type="ECO:0000259" key="6">
    <source>
        <dbReference type="Pfam" id="PF02518"/>
    </source>
</evidence>
<dbReference type="SUPFAM" id="SSF55874">
    <property type="entry name" value="ATPase domain of HSP90 chaperone/DNA topoisomerase II/histidine kinase"/>
    <property type="match status" value="1"/>
</dbReference>
<dbReference type="Pfam" id="PF07730">
    <property type="entry name" value="HisKA_3"/>
    <property type="match status" value="1"/>
</dbReference>
<dbReference type="Pfam" id="PF01590">
    <property type="entry name" value="GAF"/>
    <property type="match status" value="1"/>
</dbReference>
<dbReference type="InterPro" id="IPR050482">
    <property type="entry name" value="Sensor_HK_TwoCompSys"/>
</dbReference>
<comment type="caution">
    <text evidence="8">The sequence shown here is derived from an EMBL/GenBank/DDBJ whole genome shotgun (WGS) entry which is preliminary data.</text>
</comment>
<dbReference type="Gene3D" id="3.30.450.40">
    <property type="match status" value="1"/>
</dbReference>
<dbReference type="PANTHER" id="PTHR24421">
    <property type="entry name" value="NITRATE/NITRITE SENSOR PROTEIN NARX-RELATED"/>
    <property type="match status" value="1"/>
</dbReference>
<feature type="compositionally biased region" description="Polar residues" evidence="4">
    <location>
        <begin position="399"/>
        <end position="408"/>
    </location>
</feature>
<dbReference type="InterPro" id="IPR029016">
    <property type="entry name" value="GAF-like_dom_sf"/>
</dbReference>
<dbReference type="GO" id="GO:0016020">
    <property type="term" value="C:membrane"/>
    <property type="evidence" value="ECO:0007669"/>
    <property type="project" value="InterPro"/>
</dbReference>
<dbReference type="InterPro" id="IPR003594">
    <property type="entry name" value="HATPase_dom"/>
</dbReference>
<evidence type="ECO:0000259" key="7">
    <source>
        <dbReference type="Pfam" id="PF07730"/>
    </source>
</evidence>
<feature type="domain" description="Histidine kinase/HSP90-like ATPase" evidence="6">
    <location>
        <begin position="319"/>
        <end position="368"/>
    </location>
</feature>
<dbReference type="RefSeq" id="WP_104364928.1">
    <property type="nucleotide sequence ID" value="NZ_PSZD01000054.1"/>
</dbReference>
<evidence type="ECO:0000256" key="2">
    <source>
        <dbReference type="ARBA" id="ARBA00022777"/>
    </source>
</evidence>
<dbReference type="InterPro" id="IPR036890">
    <property type="entry name" value="HATPase_C_sf"/>
</dbReference>
<feature type="domain" description="Signal transduction histidine kinase subgroup 3 dimerisation and phosphoacceptor" evidence="7">
    <location>
        <begin position="214"/>
        <end position="275"/>
    </location>
</feature>
<evidence type="ECO:0000313" key="8">
    <source>
        <dbReference type="EMBL" id="PPJ18770.1"/>
    </source>
</evidence>
<dbReference type="InterPro" id="IPR011712">
    <property type="entry name" value="Sig_transdc_His_kin_sub3_dim/P"/>
</dbReference>
<protein>
    <submittedName>
        <fullName evidence="8">Uncharacterized protein</fullName>
    </submittedName>
</protein>
<reference evidence="8 9" key="1">
    <citation type="submission" date="2018-02" db="EMBL/GenBank/DDBJ databases">
        <title>8 Nocardia nova and 1 Nocardia cyriacigeorgica strain used for evolution to TMP-SMX.</title>
        <authorList>
            <person name="Mehta H."/>
            <person name="Weng J."/>
            <person name="Shamoo Y."/>
        </authorList>
    </citation>
    <scope>NUCLEOTIDE SEQUENCE [LARGE SCALE GENOMIC DNA]</scope>
    <source>
        <strain evidence="8 9">BAA2227</strain>
    </source>
</reference>
<keyword evidence="9" id="KW-1185">Reference proteome</keyword>
<accession>A0A2S5ZUF2</accession>
<keyword evidence="3" id="KW-0902">Two-component regulatory system</keyword>
<dbReference type="SUPFAM" id="SSF55781">
    <property type="entry name" value="GAF domain-like"/>
    <property type="match status" value="1"/>
</dbReference>
<name>A0A2S5ZUF2_9NOCA</name>
<dbReference type="PANTHER" id="PTHR24421:SF56">
    <property type="entry name" value="OXYGEN SENSOR HISTIDINE KINASE RESPONSE REGULATOR DOST"/>
    <property type="match status" value="1"/>
</dbReference>
<dbReference type="GO" id="GO:0000155">
    <property type="term" value="F:phosphorelay sensor kinase activity"/>
    <property type="evidence" value="ECO:0007669"/>
    <property type="project" value="InterPro"/>
</dbReference>
<sequence length="408" mass="44021">MSNAHTVRPELFGREDSAPAKTSVTDLRPIFPAVSARLFESAQLRCRWTSATSELTTEFLAATNPDTVLCRVVERVRELSDSDRVWVATSPDSDVPADEVTELVITQWAGAGAQHGRRIPVTGPVAEAFRGSASVTMPAVGEIGLFGDGPVLVLPLHTGATALGVVAATRGGGQPPYPSEMAEWCGRFTGQAALALHLARAQQRLRELDVFADRDRIARDLHDHVIQRVFAIGLSLQGAIGRTHHADVRRQLCDAVDDLQEVITDIRSSVYDLHAGPHRTRLRQRLIDIVRQQTEHSDMQVMTQFSGPLDAVPAELADHTEAVVQETISNAVRHSHADILTITVIIDDALTITVEDNGTGIPSDLSPSGLSNLAARARNAGGHFDHCPATRPGPHGPGTRTTWNAPMP</sequence>